<proteinExistence type="predicted"/>
<evidence type="ECO:0000256" key="3">
    <source>
        <dbReference type="ARBA" id="ARBA00022692"/>
    </source>
</evidence>
<feature type="compositionally biased region" description="Basic and acidic residues" evidence="6">
    <location>
        <begin position="283"/>
        <end position="318"/>
    </location>
</feature>
<dbReference type="EMBL" id="CP017253">
    <property type="protein sequence ID" value="AOR24938.1"/>
    <property type="molecule type" value="Genomic_DNA"/>
</dbReference>
<sequence>MSRGIIMEIKKDYAIVMNDGGGIQSIKVKDGMKLGQKIFYFEEDLVNINQNRSVNKMSLFKTFGTFAALFLLIFTFFQPLSSSKAYAVVSLDINPSIQIEVNNKKRIVSVEGINADGKSIDFSSIKGLEINDGIEKIKNILVEKKYLSDTGEVLVAFALLDEGEDKNYENEIKDAIQTNFKTENVAIVKGNKKAVEEAKTKGISLGRYEASLSADENVKSRIEEIPVKEITSLIKDKENCIYWKADDEIKENPEINNNLSKDKYIDKAEETLDNNVIPKKDKVEEPIKEITPEVQKPVEDKKDIEIKKDEEEIPETKPEIVLPPDEEIKPEDSNSKDGNLDDANSEDDDLDDGNSEDKNNMNLDDKKNNCENSTLNSKDNEENLKISQKGTER</sequence>
<feature type="compositionally biased region" description="Basic and acidic residues" evidence="6">
    <location>
        <begin position="326"/>
        <end position="339"/>
    </location>
</feature>
<evidence type="ECO:0000256" key="7">
    <source>
        <dbReference type="SAM" id="Phobius"/>
    </source>
</evidence>
<comment type="subcellular location">
    <subcellularLocation>
        <location evidence="1">Cell membrane</location>
        <topology evidence="1">Single-pass membrane protein</topology>
    </subcellularLocation>
</comment>
<dbReference type="GO" id="GO:0005886">
    <property type="term" value="C:plasma membrane"/>
    <property type="evidence" value="ECO:0007669"/>
    <property type="project" value="UniProtKB-SubCell"/>
</dbReference>
<feature type="transmembrane region" description="Helical" evidence="7">
    <location>
        <begin position="59"/>
        <end position="77"/>
    </location>
</feature>
<feature type="region of interest" description="Disordered" evidence="6">
    <location>
        <begin position="283"/>
        <end position="393"/>
    </location>
</feature>
<dbReference type="PROSITE" id="PS51849">
    <property type="entry name" value="RSGI_N"/>
    <property type="match status" value="1"/>
</dbReference>
<evidence type="ECO:0000256" key="5">
    <source>
        <dbReference type="ARBA" id="ARBA00023136"/>
    </source>
</evidence>
<dbReference type="Pfam" id="PF23750">
    <property type="entry name" value="RsgI_M"/>
    <property type="match status" value="1"/>
</dbReference>
<evidence type="ECO:0000313" key="9">
    <source>
        <dbReference type="EMBL" id="AOR24938.1"/>
    </source>
</evidence>
<keyword evidence="5 7" id="KW-0472">Membrane</keyword>
<dbReference type="InterPro" id="IPR055431">
    <property type="entry name" value="RsgI_M"/>
</dbReference>
<dbReference type="Proteomes" id="UP000094652">
    <property type="component" value="Chromosome"/>
</dbReference>
<dbReference type="OrthoDB" id="9800626at2"/>
<keyword evidence="3 7" id="KW-0812">Transmembrane</keyword>
<evidence type="ECO:0000256" key="2">
    <source>
        <dbReference type="ARBA" id="ARBA00022475"/>
    </source>
</evidence>
<dbReference type="KEGG" id="ctae:BGI42_08970"/>
<feature type="compositionally biased region" description="Acidic residues" evidence="6">
    <location>
        <begin position="343"/>
        <end position="354"/>
    </location>
</feature>
<dbReference type="InterPro" id="IPR024449">
    <property type="entry name" value="Anti-sigma_RsgI_N"/>
</dbReference>
<feature type="compositionally biased region" description="Basic and acidic residues" evidence="6">
    <location>
        <begin position="378"/>
        <end position="393"/>
    </location>
</feature>
<keyword evidence="2" id="KW-1003">Cell membrane</keyword>
<accession>A0A1D7XNM7</accession>
<feature type="compositionally biased region" description="Basic and acidic residues" evidence="6">
    <location>
        <begin position="355"/>
        <end position="369"/>
    </location>
</feature>
<feature type="domain" description="RsgI N-terminal anti-sigma" evidence="8">
    <location>
        <begin position="2"/>
        <end position="49"/>
    </location>
</feature>
<evidence type="ECO:0000256" key="4">
    <source>
        <dbReference type="ARBA" id="ARBA00022989"/>
    </source>
</evidence>
<name>A0A1D7XNM7_9CLOT</name>
<dbReference type="AlphaFoldDB" id="A0A1D7XNM7"/>
<keyword evidence="10" id="KW-1185">Reference proteome</keyword>
<organism evidence="9 10">
    <name type="scientific">Clostridium taeniosporum</name>
    <dbReference type="NCBI Taxonomy" id="394958"/>
    <lineage>
        <taxon>Bacteria</taxon>
        <taxon>Bacillati</taxon>
        <taxon>Bacillota</taxon>
        <taxon>Clostridia</taxon>
        <taxon>Eubacteriales</taxon>
        <taxon>Clostridiaceae</taxon>
        <taxon>Clostridium</taxon>
    </lineage>
</organism>
<reference evidence="10" key="1">
    <citation type="submission" date="2016-09" db="EMBL/GenBank/DDBJ databases">
        <title>Genomics of Clostridium taeniosporum, an organism which forms endospores with ribbon-like appendages.</title>
        <authorList>
            <person name="Walker J.R."/>
        </authorList>
    </citation>
    <scope>NUCLEOTIDE SEQUENCE [LARGE SCALE GENOMIC DNA]</scope>
    <source>
        <strain evidence="10">1/k</strain>
    </source>
</reference>
<evidence type="ECO:0000313" key="10">
    <source>
        <dbReference type="Proteomes" id="UP000094652"/>
    </source>
</evidence>
<evidence type="ECO:0000259" key="8">
    <source>
        <dbReference type="PROSITE" id="PS51849"/>
    </source>
</evidence>
<evidence type="ECO:0000256" key="6">
    <source>
        <dbReference type="SAM" id="MobiDB-lite"/>
    </source>
</evidence>
<dbReference type="Pfam" id="PF12791">
    <property type="entry name" value="RsgI_N"/>
    <property type="match status" value="1"/>
</dbReference>
<dbReference type="STRING" id="394958.BGI42_08970"/>
<protein>
    <recommendedName>
        <fullName evidence="8">RsgI N-terminal anti-sigma domain-containing protein</fullName>
    </recommendedName>
</protein>
<gene>
    <name evidence="9" type="ORF">BGI42_08970</name>
</gene>
<keyword evidence="4 7" id="KW-1133">Transmembrane helix</keyword>
<evidence type="ECO:0000256" key="1">
    <source>
        <dbReference type="ARBA" id="ARBA00004162"/>
    </source>
</evidence>